<dbReference type="InterPro" id="IPR001054">
    <property type="entry name" value="A/G_cyclase"/>
</dbReference>
<proteinExistence type="predicted"/>
<accession>A0A0G1T0R5</accession>
<organism evidence="2 3">
    <name type="scientific">Candidatus Woesebacteria bacterium GW2011_GWF2_46_8</name>
    <dbReference type="NCBI Taxonomy" id="1618604"/>
    <lineage>
        <taxon>Bacteria</taxon>
        <taxon>Candidatus Woeseibacteriota</taxon>
    </lineage>
</organism>
<gene>
    <name evidence="2" type="ORF">UX67_C0029G0007</name>
</gene>
<feature type="domain" description="Guanylate cyclase" evidence="1">
    <location>
        <begin position="59"/>
        <end position="92"/>
    </location>
</feature>
<evidence type="ECO:0000259" key="1">
    <source>
        <dbReference type="PROSITE" id="PS50125"/>
    </source>
</evidence>
<comment type="caution">
    <text evidence="2">The sequence shown here is derived from an EMBL/GenBank/DDBJ whole genome shotgun (WGS) entry which is preliminary data.</text>
</comment>
<dbReference type="Gene3D" id="3.30.70.1230">
    <property type="entry name" value="Nucleotide cyclase"/>
    <property type="match status" value="1"/>
</dbReference>
<evidence type="ECO:0000313" key="2">
    <source>
        <dbReference type="EMBL" id="KKU47778.1"/>
    </source>
</evidence>
<dbReference type="Proteomes" id="UP000034831">
    <property type="component" value="Unassembled WGS sequence"/>
</dbReference>
<feature type="non-terminal residue" evidence="2">
    <location>
        <position position="1"/>
    </location>
</feature>
<dbReference type="AlphaFoldDB" id="A0A0G1T0R5"/>
<dbReference type="GO" id="GO:0004016">
    <property type="term" value="F:adenylate cyclase activity"/>
    <property type="evidence" value="ECO:0007669"/>
    <property type="project" value="UniProtKB-ARBA"/>
</dbReference>
<evidence type="ECO:0000313" key="3">
    <source>
        <dbReference type="Proteomes" id="UP000034831"/>
    </source>
</evidence>
<dbReference type="EMBL" id="LCNC01000029">
    <property type="protein sequence ID" value="KKU47778.1"/>
    <property type="molecule type" value="Genomic_DNA"/>
</dbReference>
<reference evidence="2 3" key="1">
    <citation type="journal article" date="2015" name="Nature">
        <title>rRNA introns, odd ribosomes, and small enigmatic genomes across a large radiation of phyla.</title>
        <authorList>
            <person name="Brown C.T."/>
            <person name="Hug L.A."/>
            <person name="Thomas B.C."/>
            <person name="Sharon I."/>
            <person name="Castelle C.J."/>
            <person name="Singh A."/>
            <person name="Wilkins M.J."/>
            <person name="Williams K.H."/>
            <person name="Banfield J.F."/>
        </authorList>
    </citation>
    <scope>NUCLEOTIDE SEQUENCE [LARGE SCALE GENOMIC DNA]</scope>
</reference>
<protein>
    <submittedName>
        <fullName evidence="2">Adenylyl cyclase class-3/4/guanylyl cyclase</fullName>
    </submittedName>
</protein>
<dbReference type="PROSITE" id="PS50125">
    <property type="entry name" value="GUANYLATE_CYCLASE_2"/>
    <property type="match status" value="1"/>
</dbReference>
<dbReference type="InterPro" id="IPR029787">
    <property type="entry name" value="Nucleotide_cyclase"/>
</dbReference>
<dbReference type="GO" id="GO:0035556">
    <property type="term" value="P:intracellular signal transduction"/>
    <property type="evidence" value="ECO:0007669"/>
    <property type="project" value="InterPro"/>
</dbReference>
<sequence>KFLQAREYFQQIVENYPQSTYRPDAKLGLGDTYIGENSTESLILAQNEFKARNAELPENRRMEFRIGVNLGDVIEEEGRIYGDGVNIASRLEGLATIRFQINYEHF</sequence>
<dbReference type="SUPFAM" id="SSF55073">
    <property type="entry name" value="Nucleotide cyclase"/>
    <property type="match status" value="1"/>
</dbReference>
<name>A0A0G1T0R5_9BACT</name>
<dbReference type="GO" id="GO:0009190">
    <property type="term" value="P:cyclic nucleotide biosynthetic process"/>
    <property type="evidence" value="ECO:0007669"/>
    <property type="project" value="InterPro"/>
</dbReference>